<sequence>MYTDFNEEVFKASVDEALHSVRRVLDINRSPRLHLAEDVDHNYSDKFKLANLLTNTAIISSTIILERFGLTKEVLQSIDTSRPTTLRFVASESCHLVKEETVDVPLQIKIETNEDTKVTTEYEETNTSKSTIKKVVNRVTQQHYKIETEWEISIYTGTDVDNRRVIKNRNGTSFDFIWAKCKDPPLPSKHEHPIDLSLTWLFQQIDTEQLRSHFTIDTQNHNKTKTPRRNLQVEESLSFFGSLKRWTHDVQYRFAIFYQRNILDRHSPAMSNPNENGNNEDDEKSLAKNLKRFTSNGIFVPVIPLLDQEIVSVDDSVESKAILEIRDEREDNIEKNEDGEDKEASSPILSFADTTRFLNEQVRTLEETELKIQQQYSDAETKLISAIEVNLCVICIHSKQLTDRYAESIQYIEFMLEQQLVAAIGKKVNSTDLDKFVKYHNEKMLNPSPEPFCYTVCRPDHYPDGILSIEQDVSDQNLSTLHQAIGYREVPKSEPVSTHARVIKSSIHPLKVPLNAATTLELTGKTYLHGWLKHRFQDSTNVFRLSARARQFSSFVLVVGTMTSNDCMQPKEAIILRNKDEINIPLLLNEIPTATEFKDAIGSLSPEQQRFAKAFRSMQLESSVMGVCIVQIKPQLEKLLNLPQDSLTKEMKLTEDLMQLFVEFQVPSDLMSYDGEESNGVSTKDKVANVKDHVNSVLSVIAEQKKEQLAAQTMETDMAMEEHFDRFSSSRSSSAGGPAMHGRRLQKQANPMRCAMQARAMENEAQPYSIAYASPSMVYTSAAQSECDTNNRSGEVMESQHAEGEIYTRPDGKKVRRVRKSRTKSISSSSSSGVLPGDTGKKMKPTMITGKYDGEQHHVMDFTMIPKLLDRTIEVHDKDGALRLTTVETSKDGWTRNRQKNLLTKSEKHILTTTDIASEKSKAFDLLDALSRSGSLAISFSELHVVICATHSFEKNVMETVIKDNINPIEKLEMSTLLMASTILDIPVRDLIRKEEECERLAVSFPRLLKDDVSSSTSIPATTDITVTEI</sequence>
<feature type="compositionally biased region" description="Basic and acidic residues" evidence="1">
    <location>
        <begin position="798"/>
        <end position="813"/>
    </location>
</feature>
<evidence type="ECO:0000313" key="2">
    <source>
        <dbReference type="EMBL" id="OEU13881.1"/>
    </source>
</evidence>
<dbReference type="EMBL" id="KV784361">
    <property type="protein sequence ID" value="OEU13881.1"/>
    <property type="molecule type" value="Genomic_DNA"/>
</dbReference>
<name>A0A1E7F6S2_9STRA</name>
<reference evidence="2 3" key="1">
    <citation type="submission" date="2016-09" db="EMBL/GenBank/DDBJ databases">
        <title>Extensive genetic diversity and differential bi-allelic expression allows diatom success in the polar Southern Ocean.</title>
        <authorList>
            <consortium name="DOE Joint Genome Institute"/>
            <person name="Mock T."/>
            <person name="Otillar R.P."/>
            <person name="Strauss J."/>
            <person name="Dupont C."/>
            <person name="Frickenhaus S."/>
            <person name="Maumus F."/>
            <person name="Mcmullan M."/>
            <person name="Sanges R."/>
            <person name="Schmutz J."/>
            <person name="Toseland A."/>
            <person name="Valas R."/>
            <person name="Veluchamy A."/>
            <person name="Ward B.J."/>
            <person name="Allen A."/>
            <person name="Barry K."/>
            <person name="Falciatore A."/>
            <person name="Ferrante M."/>
            <person name="Fortunato A.E."/>
            <person name="Gloeckner G."/>
            <person name="Gruber A."/>
            <person name="Hipkin R."/>
            <person name="Janech M."/>
            <person name="Kroth P."/>
            <person name="Leese F."/>
            <person name="Lindquist E."/>
            <person name="Lyon B.R."/>
            <person name="Martin J."/>
            <person name="Mayer C."/>
            <person name="Parker M."/>
            <person name="Quesneville H."/>
            <person name="Raymond J."/>
            <person name="Uhlig C."/>
            <person name="Valentin K.U."/>
            <person name="Worden A.Z."/>
            <person name="Armbrust E.V."/>
            <person name="Bowler C."/>
            <person name="Green B."/>
            <person name="Moulton V."/>
            <person name="Van Oosterhout C."/>
            <person name="Grigoriev I."/>
        </authorList>
    </citation>
    <scope>NUCLEOTIDE SEQUENCE [LARGE SCALE GENOMIC DNA]</scope>
    <source>
        <strain evidence="2 3">CCMP1102</strain>
    </source>
</reference>
<evidence type="ECO:0000256" key="1">
    <source>
        <dbReference type="SAM" id="MobiDB-lite"/>
    </source>
</evidence>
<evidence type="ECO:0000313" key="3">
    <source>
        <dbReference type="Proteomes" id="UP000095751"/>
    </source>
</evidence>
<dbReference type="InParanoid" id="A0A1E7F6S2"/>
<feature type="compositionally biased region" description="Basic residues" evidence="1">
    <location>
        <begin position="814"/>
        <end position="823"/>
    </location>
</feature>
<proteinExistence type="predicted"/>
<dbReference type="AlphaFoldDB" id="A0A1E7F6S2"/>
<keyword evidence="3" id="KW-1185">Reference proteome</keyword>
<feature type="region of interest" description="Disordered" evidence="1">
    <location>
        <begin position="728"/>
        <end position="748"/>
    </location>
</feature>
<gene>
    <name evidence="2" type="ORF">FRACYDRAFT_262424</name>
</gene>
<protein>
    <submittedName>
        <fullName evidence="2">Uncharacterized protein</fullName>
    </submittedName>
</protein>
<accession>A0A1E7F6S2</accession>
<feature type="region of interest" description="Disordered" evidence="1">
    <location>
        <begin position="793"/>
        <end position="845"/>
    </location>
</feature>
<dbReference type="KEGG" id="fcy:FRACYDRAFT_262424"/>
<organism evidence="2 3">
    <name type="scientific">Fragilariopsis cylindrus CCMP1102</name>
    <dbReference type="NCBI Taxonomy" id="635003"/>
    <lineage>
        <taxon>Eukaryota</taxon>
        <taxon>Sar</taxon>
        <taxon>Stramenopiles</taxon>
        <taxon>Ochrophyta</taxon>
        <taxon>Bacillariophyta</taxon>
        <taxon>Bacillariophyceae</taxon>
        <taxon>Bacillariophycidae</taxon>
        <taxon>Bacillariales</taxon>
        <taxon>Bacillariaceae</taxon>
        <taxon>Fragilariopsis</taxon>
    </lineage>
</organism>
<dbReference type="Proteomes" id="UP000095751">
    <property type="component" value="Unassembled WGS sequence"/>
</dbReference>
<dbReference type="OrthoDB" id="422042at2759"/>